<dbReference type="RefSeq" id="WP_116848317.1">
    <property type="nucleotide sequence ID" value="NZ_QTJU01000006.1"/>
</dbReference>
<dbReference type="GO" id="GO:0004519">
    <property type="term" value="F:endonuclease activity"/>
    <property type="evidence" value="ECO:0007669"/>
    <property type="project" value="UniProtKB-KW"/>
</dbReference>
<keyword evidence="1" id="KW-0732">Signal</keyword>
<evidence type="ECO:0000259" key="2">
    <source>
        <dbReference type="Pfam" id="PF03372"/>
    </source>
</evidence>
<keyword evidence="3" id="KW-0378">Hydrolase</keyword>
<comment type="caution">
    <text evidence="3">The sequence shown here is derived from an EMBL/GenBank/DDBJ whole genome shotgun (WGS) entry which is preliminary data.</text>
</comment>
<dbReference type="Proteomes" id="UP000261284">
    <property type="component" value="Unassembled WGS sequence"/>
</dbReference>
<feature type="domain" description="Endonuclease/exonuclease/phosphatase" evidence="2">
    <location>
        <begin position="26"/>
        <end position="252"/>
    </location>
</feature>
<keyword evidence="3" id="KW-0540">Nuclease</keyword>
<dbReference type="GO" id="GO:0016020">
    <property type="term" value="C:membrane"/>
    <property type="evidence" value="ECO:0007669"/>
    <property type="project" value="GOC"/>
</dbReference>
<dbReference type="Pfam" id="PF03372">
    <property type="entry name" value="Exo_endo_phos"/>
    <property type="match status" value="1"/>
</dbReference>
<reference evidence="3 4" key="1">
    <citation type="submission" date="2018-08" db="EMBL/GenBank/DDBJ databases">
        <title>Chitinophagaceae sp. K23C18032701, a novel bacterium isolated from forest soil.</title>
        <authorList>
            <person name="Wang C."/>
        </authorList>
    </citation>
    <scope>NUCLEOTIDE SEQUENCE [LARGE SCALE GENOMIC DNA]</scope>
    <source>
        <strain evidence="3 4">K23C18032701</strain>
    </source>
</reference>
<protein>
    <submittedName>
        <fullName evidence="3">Endonuclease</fullName>
    </submittedName>
</protein>
<keyword evidence="3" id="KW-0255">Endonuclease</keyword>
<accession>A0A3E1NGB8</accession>
<gene>
    <name evidence="3" type="ORF">DXN05_16150</name>
</gene>
<dbReference type="SUPFAM" id="SSF56219">
    <property type="entry name" value="DNase I-like"/>
    <property type="match status" value="1"/>
</dbReference>
<dbReference type="InterPro" id="IPR005135">
    <property type="entry name" value="Endo/exonuclease/phosphatase"/>
</dbReference>
<organism evidence="3 4">
    <name type="scientific">Deminuibacter soli</name>
    <dbReference type="NCBI Taxonomy" id="2291815"/>
    <lineage>
        <taxon>Bacteria</taxon>
        <taxon>Pseudomonadati</taxon>
        <taxon>Bacteroidota</taxon>
        <taxon>Chitinophagia</taxon>
        <taxon>Chitinophagales</taxon>
        <taxon>Chitinophagaceae</taxon>
        <taxon>Deminuibacter</taxon>
    </lineage>
</organism>
<dbReference type="OrthoDB" id="5447300at2"/>
<dbReference type="PANTHER" id="PTHR14859">
    <property type="entry name" value="CALCOFLUOR WHITE HYPERSENSITIVE PROTEIN PRECURSOR"/>
    <property type="match status" value="1"/>
</dbReference>
<sequence>MRTVSSLLLCLLLSAAATAQIKLRILSYNIYHAEQNYEHGKPSLNDIAALIQALKPDFVACQEVDSATERSAKIYGKPVDIMQELAKQTGMKGYFGKAMNYGGGGYGEGVLTKYASDKPTVVQLPNPSGGEPRALIYVQHQLADGRTLYFGGTHLCHQFAPNREAQVQTITSTLGNAAGPAILCGDFNIAPEGNAYELMLQHWLDAAVVKGDAQNTFSFDKPHVRIDYAFLSKNAQWKVTGVEVLPYKYSDHMPVLFTIELL</sequence>
<proteinExistence type="predicted"/>
<name>A0A3E1NGB8_9BACT</name>
<dbReference type="PANTHER" id="PTHR14859:SF15">
    <property type="entry name" value="ENDONUCLEASE_EXONUCLEASE_PHOSPHATASE DOMAIN-CONTAINING PROTEIN"/>
    <property type="match status" value="1"/>
</dbReference>
<evidence type="ECO:0000256" key="1">
    <source>
        <dbReference type="SAM" id="SignalP"/>
    </source>
</evidence>
<dbReference type="AlphaFoldDB" id="A0A3E1NGB8"/>
<dbReference type="InterPro" id="IPR051916">
    <property type="entry name" value="GPI-anchor_lipid_remodeler"/>
</dbReference>
<evidence type="ECO:0000313" key="4">
    <source>
        <dbReference type="Proteomes" id="UP000261284"/>
    </source>
</evidence>
<dbReference type="EMBL" id="QTJU01000006">
    <property type="protein sequence ID" value="RFM27010.1"/>
    <property type="molecule type" value="Genomic_DNA"/>
</dbReference>
<feature type="signal peptide" evidence="1">
    <location>
        <begin position="1"/>
        <end position="19"/>
    </location>
</feature>
<dbReference type="InterPro" id="IPR036691">
    <property type="entry name" value="Endo/exonu/phosph_ase_sf"/>
</dbReference>
<keyword evidence="4" id="KW-1185">Reference proteome</keyword>
<dbReference type="Gene3D" id="3.60.10.10">
    <property type="entry name" value="Endonuclease/exonuclease/phosphatase"/>
    <property type="match status" value="1"/>
</dbReference>
<dbReference type="GO" id="GO:0006506">
    <property type="term" value="P:GPI anchor biosynthetic process"/>
    <property type="evidence" value="ECO:0007669"/>
    <property type="project" value="TreeGrafter"/>
</dbReference>
<feature type="chain" id="PRO_5017773070" evidence="1">
    <location>
        <begin position="20"/>
        <end position="262"/>
    </location>
</feature>
<evidence type="ECO:0000313" key="3">
    <source>
        <dbReference type="EMBL" id="RFM27010.1"/>
    </source>
</evidence>